<dbReference type="PANTHER" id="PTHR37299">
    <property type="entry name" value="TRANSCRIPTIONAL REGULATOR-RELATED"/>
    <property type="match status" value="1"/>
</dbReference>
<feature type="transmembrane region" description="Helical" evidence="1">
    <location>
        <begin position="12"/>
        <end position="31"/>
    </location>
</feature>
<dbReference type="InterPro" id="IPR007492">
    <property type="entry name" value="LytTR_DNA-bd_dom"/>
</dbReference>
<dbReference type="Gene3D" id="2.40.50.1020">
    <property type="entry name" value="LytTr DNA-binding domain"/>
    <property type="match status" value="1"/>
</dbReference>
<dbReference type="GO" id="GO:0000156">
    <property type="term" value="F:phosphorelay response regulator activity"/>
    <property type="evidence" value="ECO:0007669"/>
    <property type="project" value="InterPro"/>
</dbReference>
<keyword evidence="1" id="KW-1133">Transmembrane helix</keyword>
<dbReference type="EMBL" id="FZPD01000004">
    <property type="protein sequence ID" value="SNT13612.1"/>
    <property type="molecule type" value="Genomic_DNA"/>
</dbReference>
<gene>
    <name evidence="3" type="ORF">SAMN05421640_2448</name>
</gene>
<evidence type="ECO:0000259" key="2">
    <source>
        <dbReference type="PROSITE" id="PS50930"/>
    </source>
</evidence>
<evidence type="ECO:0000256" key="1">
    <source>
        <dbReference type="SAM" id="Phobius"/>
    </source>
</evidence>
<evidence type="ECO:0000313" key="4">
    <source>
        <dbReference type="Proteomes" id="UP000198393"/>
    </source>
</evidence>
<reference evidence="3 4" key="1">
    <citation type="submission" date="2017-06" db="EMBL/GenBank/DDBJ databases">
        <authorList>
            <person name="Kim H.J."/>
            <person name="Triplett B.A."/>
        </authorList>
    </citation>
    <scope>NUCLEOTIDE SEQUENCE [LARGE SCALE GENOMIC DNA]</scope>
    <source>
        <strain evidence="3 4">DSM 19307</strain>
    </source>
</reference>
<dbReference type="AlphaFoldDB" id="A0A239K7F2"/>
<dbReference type="RefSeq" id="WP_179213395.1">
    <property type="nucleotide sequence ID" value="NZ_FZPD01000004.1"/>
</dbReference>
<feature type="transmembrane region" description="Helical" evidence="1">
    <location>
        <begin position="113"/>
        <end position="133"/>
    </location>
</feature>
<feature type="transmembrane region" description="Helical" evidence="1">
    <location>
        <begin position="37"/>
        <end position="60"/>
    </location>
</feature>
<accession>A0A239K7F2</accession>
<keyword evidence="1" id="KW-0472">Membrane</keyword>
<keyword evidence="1" id="KW-0812">Transmembrane</keyword>
<dbReference type="PROSITE" id="PS50930">
    <property type="entry name" value="HTH_LYTTR"/>
    <property type="match status" value="1"/>
</dbReference>
<keyword evidence="3" id="KW-0238">DNA-binding</keyword>
<dbReference type="PANTHER" id="PTHR37299:SF1">
    <property type="entry name" value="STAGE 0 SPORULATION PROTEIN A HOMOLOG"/>
    <property type="match status" value="1"/>
</dbReference>
<sequence length="261" mass="30050">MVIFDDMITKHQLFFWSGICGFLTLLFSTSLNGLLVSFYFVTFLIPVILGTSIFFNRYLVPKYLMRGKRMQFALYLIYLAVVSVYLELMVMILAFIILADYQFSNLGSIAGDIYILTMVLYIIVSIEGMVIAFRRLKERDDLIANLKVKLEKEQMQEIVIRSNRKNVPVKLNDILFIESMADYIKVHTISETILSKEKISAISERLPDGFVRVHRSFIVNRDQVGAYDKETVTVGQHEIPIGRKYKSQAVNSLESLNHSSF</sequence>
<dbReference type="Proteomes" id="UP000198393">
    <property type="component" value="Unassembled WGS sequence"/>
</dbReference>
<protein>
    <submittedName>
        <fullName evidence="3">LytTr DNA-binding domain-containing protein</fullName>
    </submittedName>
</protein>
<name>A0A239K7F2_EKHLU</name>
<feature type="domain" description="HTH LytTR-type" evidence="2">
    <location>
        <begin position="158"/>
        <end position="224"/>
    </location>
</feature>
<keyword evidence="4" id="KW-1185">Reference proteome</keyword>
<organism evidence="3 4">
    <name type="scientific">Ekhidna lutea</name>
    <dbReference type="NCBI Taxonomy" id="447679"/>
    <lineage>
        <taxon>Bacteria</taxon>
        <taxon>Pseudomonadati</taxon>
        <taxon>Bacteroidota</taxon>
        <taxon>Cytophagia</taxon>
        <taxon>Cytophagales</taxon>
        <taxon>Reichenbachiellaceae</taxon>
        <taxon>Ekhidna</taxon>
    </lineage>
</organism>
<evidence type="ECO:0000313" key="3">
    <source>
        <dbReference type="EMBL" id="SNT13612.1"/>
    </source>
</evidence>
<dbReference type="Pfam" id="PF04397">
    <property type="entry name" value="LytTR"/>
    <property type="match status" value="1"/>
</dbReference>
<proteinExistence type="predicted"/>
<dbReference type="GO" id="GO:0003677">
    <property type="term" value="F:DNA binding"/>
    <property type="evidence" value="ECO:0007669"/>
    <property type="project" value="UniProtKB-KW"/>
</dbReference>
<dbReference type="InterPro" id="IPR046947">
    <property type="entry name" value="LytR-like"/>
</dbReference>
<feature type="transmembrane region" description="Helical" evidence="1">
    <location>
        <begin position="72"/>
        <end position="98"/>
    </location>
</feature>
<dbReference type="SMART" id="SM00850">
    <property type="entry name" value="LytTR"/>
    <property type="match status" value="1"/>
</dbReference>